<name>A0A9P7XM55_9FUNG</name>
<dbReference type="OrthoDB" id="2448448at2759"/>
<evidence type="ECO:0000256" key="1">
    <source>
        <dbReference type="SAM" id="MobiDB-lite"/>
    </source>
</evidence>
<dbReference type="AlphaFoldDB" id="A0A9P7XM55"/>
<feature type="region of interest" description="Disordered" evidence="1">
    <location>
        <begin position="66"/>
        <end position="180"/>
    </location>
</feature>
<sequence>MAYVGRNNKYGKLNVQNKPNVDQCRKEFHVLLLEGSLSLSRVSASELVNSSILDHTEQAMRLRQESKCSASSTSGGTVPSIPTSHNANEISKDANVHNAATERSNGGSSIPVLLKRGRTRKPDTASKTARYGKSNSNAGFTPEVFLGGNYQPPEYNVEDGTRTPPRGVQGHNEDIPLVEE</sequence>
<proteinExistence type="predicted"/>
<reference evidence="2" key="1">
    <citation type="submission" date="2021-06" db="EMBL/GenBank/DDBJ databases">
        <title>Genome Sequence of Mortierella hyaline Strain SCG-10, a Cold-Adapted, Nitrate-Reducing Fungus Isolated from Soil in Minnesota, USA.</title>
        <authorList>
            <person name="Aldossari N."/>
        </authorList>
    </citation>
    <scope>NUCLEOTIDE SEQUENCE</scope>
    <source>
        <strain evidence="2">SCG-10</strain>
    </source>
</reference>
<organism evidence="2 3">
    <name type="scientific">Linnemannia hyalina</name>
    <dbReference type="NCBI Taxonomy" id="64524"/>
    <lineage>
        <taxon>Eukaryota</taxon>
        <taxon>Fungi</taxon>
        <taxon>Fungi incertae sedis</taxon>
        <taxon>Mucoromycota</taxon>
        <taxon>Mortierellomycotina</taxon>
        <taxon>Mortierellomycetes</taxon>
        <taxon>Mortierellales</taxon>
        <taxon>Mortierellaceae</taxon>
        <taxon>Linnemannia</taxon>
    </lineage>
</organism>
<feature type="compositionally biased region" description="Polar residues" evidence="1">
    <location>
        <begin position="67"/>
        <end position="89"/>
    </location>
</feature>
<gene>
    <name evidence="2" type="ORF">KI688_004863</name>
</gene>
<dbReference type="Proteomes" id="UP000707451">
    <property type="component" value="Unassembled WGS sequence"/>
</dbReference>
<comment type="caution">
    <text evidence="2">The sequence shown here is derived from an EMBL/GenBank/DDBJ whole genome shotgun (WGS) entry which is preliminary data.</text>
</comment>
<protein>
    <submittedName>
        <fullName evidence="2">Uncharacterized protein</fullName>
    </submittedName>
</protein>
<evidence type="ECO:0000313" key="2">
    <source>
        <dbReference type="EMBL" id="KAG9063259.1"/>
    </source>
</evidence>
<accession>A0A9P7XM55</accession>
<dbReference type="EMBL" id="JAHRHY010000017">
    <property type="protein sequence ID" value="KAG9063259.1"/>
    <property type="molecule type" value="Genomic_DNA"/>
</dbReference>
<keyword evidence="3" id="KW-1185">Reference proteome</keyword>
<evidence type="ECO:0000313" key="3">
    <source>
        <dbReference type="Proteomes" id="UP000707451"/>
    </source>
</evidence>